<feature type="transmembrane region" description="Helical" evidence="1">
    <location>
        <begin position="21"/>
        <end position="45"/>
    </location>
</feature>
<name>A0A9W9YLK0_9CNID</name>
<evidence type="ECO:0000313" key="2">
    <source>
        <dbReference type="EMBL" id="KAJ7351824.1"/>
    </source>
</evidence>
<evidence type="ECO:0008006" key="4">
    <source>
        <dbReference type="Google" id="ProtNLM"/>
    </source>
</evidence>
<dbReference type="InterPro" id="IPR010281">
    <property type="entry name" value="DUF885"/>
</dbReference>
<sequence length="221" mass="25225">MKPGMALLYKEVEITRRRTRCESVVVGALITGGIACLVAGIVLMIQANSIKTSEQCQTPKVARAVNSGCRYSSEARSSGLERFLHEAQERFYELLPHKIATKPGVTSNEIRQRYKSYDSTPTRIKFVTDEIAKLTKRLENMDIKDDKLTLREKRAKAQLSHWMRHMFPFGVPFAYDYYSGDWLMGPNIFCWSSICFFTNGRQSRVAEFSTVNCSRDGDVKE</sequence>
<dbReference type="Proteomes" id="UP001163046">
    <property type="component" value="Unassembled WGS sequence"/>
</dbReference>
<dbReference type="AlphaFoldDB" id="A0A9W9YLK0"/>
<keyword evidence="1" id="KW-1133">Transmembrane helix</keyword>
<evidence type="ECO:0000256" key="1">
    <source>
        <dbReference type="SAM" id="Phobius"/>
    </source>
</evidence>
<accession>A0A9W9YLK0</accession>
<keyword evidence="1" id="KW-0472">Membrane</keyword>
<keyword evidence="3" id="KW-1185">Reference proteome</keyword>
<dbReference type="OrthoDB" id="10459681at2759"/>
<proteinExistence type="predicted"/>
<reference evidence="2" key="1">
    <citation type="submission" date="2023-01" db="EMBL/GenBank/DDBJ databases">
        <title>Genome assembly of the deep-sea coral Lophelia pertusa.</title>
        <authorList>
            <person name="Herrera S."/>
            <person name="Cordes E."/>
        </authorList>
    </citation>
    <scope>NUCLEOTIDE SEQUENCE</scope>
    <source>
        <strain evidence="2">USNM1676648</strain>
        <tissue evidence="2">Polyp</tissue>
    </source>
</reference>
<dbReference type="EMBL" id="MU827354">
    <property type="protein sequence ID" value="KAJ7351824.1"/>
    <property type="molecule type" value="Genomic_DNA"/>
</dbReference>
<organism evidence="2 3">
    <name type="scientific">Desmophyllum pertusum</name>
    <dbReference type="NCBI Taxonomy" id="174260"/>
    <lineage>
        <taxon>Eukaryota</taxon>
        <taxon>Metazoa</taxon>
        <taxon>Cnidaria</taxon>
        <taxon>Anthozoa</taxon>
        <taxon>Hexacorallia</taxon>
        <taxon>Scleractinia</taxon>
        <taxon>Caryophylliina</taxon>
        <taxon>Caryophylliidae</taxon>
        <taxon>Desmophyllum</taxon>
    </lineage>
</organism>
<dbReference type="PANTHER" id="PTHR33361:SF2">
    <property type="entry name" value="DUF885 DOMAIN-CONTAINING PROTEIN"/>
    <property type="match status" value="1"/>
</dbReference>
<dbReference type="PANTHER" id="PTHR33361">
    <property type="entry name" value="GLR0591 PROTEIN"/>
    <property type="match status" value="1"/>
</dbReference>
<keyword evidence="1" id="KW-0812">Transmembrane</keyword>
<gene>
    <name evidence="2" type="ORF">OS493_035306</name>
</gene>
<evidence type="ECO:0000313" key="3">
    <source>
        <dbReference type="Proteomes" id="UP001163046"/>
    </source>
</evidence>
<comment type="caution">
    <text evidence="2">The sequence shown here is derived from an EMBL/GenBank/DDBJ whole genome shotgun (WGS) entry which is preliminary data.</text>
</comment>
<protein>
    <recommendedName>
        <fullName evidence="4">Transmembrane protein</fullName>
    </recommendedName>
</protein>